<protein>
    <recommendedName>
        <fullName evidence="5">Anti-sigma factor</fullName>
    </recommendedName>
</protein>
<evidence type="ECO:0008006" key="5">
    <source>
        <dbReference type="Google" id="ProtNLM"/>
    </source>
</evidence>
<feature type="region of interest" description="Disordered" evidence="1">
    <location>
        <begin position="68"/>
        <end position="91"/>
    </location>
</feature>
<dbReference type="RefSeq" id="WP_351959189.1">
    <property type="nucleotide sequence ID" value="NZ_JBEOZM010000012.1"/>
</dbReference>
<keyword evidence="4" id="KW-1185">Reference proteome</keyword>
<gene>
    <name evidence="3" type="ORF">ABT211_26260</name>
</gene>
<keyword evidence="2" id="KW-0472">Membrane</keyword>
<organism evidence="3 4">
    <name type="scientific">Streptomyces sp. 900105755</name>
    <dbReference type="NCBI Taxonomy" id="3154389"/>
    <lineage>
        <taxon>Bacteria</taxon>
        <taxon>Bacillati</taxon>
        <taxon>Actinomycetota</taxon>
        <taxon>Actinomycetes</taxon>
        <taxon>Kitasatosporales</taxon>
        <taxon>Streptomycetaceae</taxon>
        <taxon>Streptomyces</taxon>
    </lineage>
</organism>
<sequence length="263" mass="26888">MPAEQMPAGHGGDPGEPGGTDALFALFAVLADEPLTAEQRADPAFMAEHRAAAADVALLREHLGIIGDTLAAPPPRPEPRPRPAGHRRPWQHPGVRALGLAGALAAAFAGAVFGIGWLAANGGSGSLSGSASSDKAASSAAGSAGQGGKEEAGGPGYLACARLVVEGTVTGVRQLADSGQERVTLRVTRAYKPAKTADEVEFLFDSGTDARIRTGARLLVGVRAGQQVPDRYAVGEARIAAERSWIVRDLPASRTMTCPDSGS</sequence>
<keyword evidence="2" id="KW-1133">Transmembrane helix</keyword>
<feature type="compositionally biased region" description="Low complexity" evidence="1">
    <location>
        <begin position="128"/>
        <end position="143"/>
    </location>
</feature>
<keyword evidence="2" id="KW-0812">Transmembrane</keyword>
<feature type="transmembrane region" description="Helical" evidence="2">
    <location>
        <begin position="97"/>
        <end position="120"/>
    </location>
</feature>
<evidence type="ECO:0000313" key="3">
    <source>
        <dbReference type="EMBL" id="MER6270770.1"/>
    </source>
</evidence>
<reference evidence="3 4" key="1">
    <citation type="submission" date="2024-06" db="EMBL/GenBank/DDBJ databases">
        <title>The Natural Products Discovery Center: Release of the First 8490 Sequenced Strains for Exploring Actinobacteria Biosynthetic Diversity.</title>
        <authorList>
            <person name="Kalkreuter E."/>
            <person name="Kautsar S.A."/>
            <person name="Yang D."/>
            <person name="Bader C.D."/>
            <person name="Teijaro C.N."/>
            <person name="Fluegel L."/>
            <person name="Davis C.M."/>
            <person name="Simpson J.R."/>
            <person name="Lauterbach L."/>
            <person name="Steele A.D."/>
            <person name="Gui C."/>
            <person name="Meng S."/>
            <person name="Li G."/>
            <person name="Viehrig K."/>
            <person name="Ye F."/>
            <person name="Su P."/>
            <person name="Kiefer A.F."/>
            <person name="Nichols A."/>
            <person name="Cepeda A.J."/>
            <person name="Yan W."/>
            <person name="Fan B."/>
            <person name="Jiang Y."/>
            <person name="Adhikari A."/>
            <person name="Zheng C.-J."/>
            <person name="Schuster L."/>
            <person name="Cowan T.M."/>
            <person name="Smanski M.J."/>
            <person name="Chevrette M.G."/>
            <person name="De Carvalho L.P.S."/>
            <person name="Shen B."/>
        </authorList>
    </citation>
    <scope>NUCLEOTIDE SEQUENCE [LARGE SCALE GENOMIC DNA]</scope>
    <source>
        <strain evidence="3 4">NPDC001694</strain>
    </source>
</reference>
<evidence type="ECO:0000256" key="2">
    <source>
        <dbReference type="SAM" id="Phobius"/>
    </source>
</evidence>
<name>A0ABV1TLC0_9ACTN</name>
<accession>A0ABV1TLC0</accession>
<evidence type="ECO:0000313" key="4">
    <source>
        <dbReference type="Proteomes" id="UP001490365"/>
    </source>
</evidence>
<comment type="caution">
    <text evidence="3">The sequence shown here is derived from an EMBL/GenBank/DDBJ whole genome shotgun (WGS) entry which is preliminary data.</text>
</comment>
<feature type="region of interest" description="Disordered" evidence="1">
    <location>
        <begin position="128"/>
        <end position="151"/>
    </location>
</feature>
<dbReference type="EMBL" id="JBEOZM010000012">
    <property type="protein sequence ID" value="MER6270770.1"/>
    <property type="molecule type" value="Genomic_DNA"/>
</dbReference>
<dbReference type="Proteomes" id="UP001490365">
    <property type="component" value="Unassembled WGS sequence"/>
</dbReference>
<evidence type="ECO:0000256" key="1">
    <source>
        <dbReference type="SAM" id="MobiDB-lite"/>
    </source>
</evidence>
<proteinExistence type="predicted"/>